<gene>
    <name evidence="8" type="ORF">SAMN05421748_102120</name>
</gene>
<evidence type="ECO:0000313" key="9">
    <source>
        <dbReference type="Proteomes" id="UP000219612"/>
    </source>
</evidence>
<keyword evidence="9" id="KW-1185">Reference proteome</keyword>
<dbReference type="InterPro" id="IPR022791">
    <property type="entry name" value="L-PG_synthase/AglD"/>
</dbReference>
<evidence type="ECO:0008006" key="10">
    <source>
        <dbReference type="Google" id="ProtNLM"/>
    </source>
</evidence>
<sequence>MRRYVLRAAGAIVGAAVVLGLLHDRVPDPGEMKAALAAADRRWLAVAVLAQTLSQAAFAGQQRTLLAALTVRISRRGALAIAYTRSAMSSVLPAGSAVSAAFAVREYKRHGASTATAATAMVLSGLASVLGITVLCAGVLGGFSRPWHALLLVAAAALTTGVPLLLRRFGEARRMGLRRWSLTVGCAMLNWLLDLGCLVAVTHALDLPVPAHQLATVYLTVQAVRQIPLTPGGIGLIEASLLSGLLAAGAPQAGAAAVVLAYRVISFWLVLPLGLAAYLRLRRLTLGPGRPTVSARTGCGPPGSSRTARRSVLGRRGPTSGC</sequence>
<evidence type="ECO:0000256" key="7">
    <source>
        <dbReference type="SAM" id="Phobius"/>
    </source>
</evidence>
<feature type="transmembrane region" description="Helical" evidence="7">
    <location>
        <begin position="116"/>
        <end position="141"/>
    </location>
</feature>
<proteinExistence type="predicted"/>
<evidence type="ECO:0000256" key="5">
    <source>
        <dbReference type="ARBA" id="ARBA00023136"/>
    </source>
</evidence>
<comment type="subcellular location">
    <subcellularLocation>
        <location evidence="1">Cell membrane</location>
        <topology evidence="1">Multi-pass membrane protein</topology>
    </subcellularLocation>
</comment>
<dbReference type="NCBIfam" id="TIGR00374">
    <property type="entry name" value="flippase-like domain"/>
    <property type="match status" value="1"/>
</dbReference>
<feature type="transmembrane region" description="Helical" evidence="7">
    <location>
        <begin position="147"/>
        <end position="166"/>
    </location>
</feature>
<accession>A0A285GLA3</accession>
<dbReference type="GO" id="GO:0005886">
    <property type="term" value="C:plasma membrane"/>
    <property type="evidence" value="ECO:0007669"/>
    <property type="project" value="UniProtKB-SubCell"/>
</dbReference>
<evidence type="ECO:0000256" key="6">
    <source>
        <dbReference type="SAM" id="MobiDB-lite"/>
    </source>
</evidence>
<evidence type="ECO:0000256" key="4">
    <source>
        <dbReference type="ARBA" id="ARBA00022989"/>
    </source>
</evidence>
<dbReference type="PANTHER" id="PTHR39087">
    <property type="entry name" value="UPF0104 MEMBRANE PROTEIN MJ1595"/>
    <property type="match status" value="1"/>
</dbReference>
<evidence type="ECO:0000256" key="2">
    <source>
        <dbReference type="ARBA" id="ARBA00022475"/>
    </source>
</evidence>
<feature type="transmembrane region" description="Helical" evidence="7">
    <location>
        <begin position="260"/>
        <end position="281"/>
    </location>
</feature>
<dbReference type="RefSeq" id="WP_097318897.1">
    <property type="nucleotide sequence ID" value="NZ_OBDY01000002.1"/>
</dbReference>
<keyword evidence="5 7" id="KW-0472">Membrane</keyword>
<protein>
    <recommendedName>
        <fullName evidence="10">Lysylphosphatidylglycerol synthase TM region</fullName>
    </recommendedName>
</protein>
<keyword evidence="2" id="KW-1003">Cell membrane</keyword>
<dbReference type="PANTHER" id="PTHR39087:SF2">
    <property type="entry name" value="UPF0104 MEMBRANE PROTEIN MJ1595"/>
    <property type="match status" value="1"/>
</dbReference>
<organism evidence="8 9">
    <name type="scientific">Paractinoplanes atraurantiacus</name>
    <dbReference type="NCBI Taxonomy" id="1036182"/>
    <lineage>
        <taxon>Bacteria</taxon>
        <taxon>Bacillati</taxon>
        <taxon>Actinomycetota</taxon>
        <taxon>Actinomycetes</taxon>
        <taxon>Micromonosporales</taxon>
        <taxon>Micromonosporaceae</taxon>
        <taxon>Paractinoplanes</taxon>
    </lineage>
</organism>
<keyword evidence="3 7" id="KW-0812">Transmembrane</keyword>
<evidence type="ECO:0000256" key="3">
    <source>
        <dbReference type="ARBA" id="ARBA00022692"/>
    </source>
</evidence>
<evidence type="ECO:0000313" key="8">
    <source>
        <dbReference type="EMBL" id="SNY23974.1"/>
    </source>
</evidence>
<dbReference type="Proteomes" id="UP000219612">
    <property type="component" value="Unassembled WGS sequence"/>
</dbReference>
<dbReference type="Pfam" id="PF03706">
    <property type="entry name" value="LPG_synthase_TM"/>
    <property type="match status" value="2"/>
</dbReference>
<dbReference type="AlphaFoldDB" id="A0A285GLA3"/>
<dbReference type="EMBL" id="OBDY01000002">
    <property type="protein sequence ID" value="SNY23974.1"/>
    <property type="molecule type" value="Genomic_DNA"/>
</dbReference>
<evidence type="ECO:0000256" key="1">
    <source>
        <dbReference type="ARBA" id="ARBA00004651"/>
    </source>
</evidence>
<keyword evidence="4 7" id="KW-1133">Transmembrane helix</keyword>
<feature type="region of interest" description="Disordered" evidence="6">
    <location>
        <begin position="291"/>
        <end position="322"/>
    </location>
</feature>
<name>A0A285GLA3_9ACTN</name>
<feature type="transmembrane region" description="Helical" evidence="7">
    <location>
        <begin position="187"/>
        <end position="205"/>
    </location>
</feature>
<reference evidence="9" key="1">
    <citation type="submission" date="2017-09" db="EMBL/GenBank/DDBJ databases">
        <authorList>
            <person name="Varghese N."/>
            <person name="Submissions S."/>
        </authorList>
    </citation>
    <scope>NUCLEOTIDE SEQUENCE [LARGE SCALE GENOMIC DNA]</scope>
    <source>
        <strain evidence="9">CGMCC 4.6857</strain>
    </source>
</reference>